<dbReference type="InterPro" id="IPR002575">
    <property type="entry name" value="Aminoglycoside_PTrfase"/>
</dbReference>
<reference evidence="2" key="1">
    <citation type="journal article" date="2014" name="Int. J. Syst. Evol. Microbiol.">
        <title>Complete genome sequence of Corynebacterium casei LMG S-19264T (=DSM 44701T), isolated from a smear-ripened cheese.</title>
        <authorList>
            <consortium name="US DOE Joint Genome Institute (JGI-PGF)"/>
            <person name="Walter F."/>
            <person name="Albersmeier A."/>
            <person name="Kalinowski J."/>
            <person name="Ruckert C."/>
        </authorList>
    </citation>
    <scope>NUCLEOTIDE SEQUENCE</scope>
    <source>
        <strain evidence="2">CGMCC 4.7306</strain>
    </source>
</reference>
<dbReference type="SUPFAM" id="SSF56112">
    <property type="entry name" value="Protein kinase-like (PK-like)"/>
    <property type="match status" value="1"/>
</dbReference>
<sequence length="310" mass="34878">MDQRAIDWARGIVPDASITPVRDRPWSEIAEVRAGGRLWWLKINKAETVYETPLLGLLARVRHPLLPEAIAHDRHPWLLIADAGQRLDHVDLTAEERFAIWGRLLPAYAELQQTTEIDQLLAVGVPDFRPPTVPGWYDRLIAMFDADPAARAHLSADELRTLRTIGPWVEELSAELAAGVPPTLQHDDLHEGNVLATDDHRRLTVIDWGDSVVGHPFSTLTVTLGRLQRQLDLPPDEPGLVRLRDGYLEAWQGDGVTRRQLLRQAEVAYQLGALNRVYANYRGMGRLEPALSPDQPADGLFWVQQLIRTS</sequence>
<dbReference type="RefSeq" id="WP_188894723.1">
    <property type="nucleotide sequence ID" value="NZ_BMMZ01000003.1"/>
</dbReference>
<accession>A0A917S580</accession>
<evidence type="ECO:0000313" key="3">
    <source>
        <dbReference type="Proteomes" id="UP000613840"/>
    </source>
</evidence>
<name>A0A917S580_9ACTN</name>
<dbReference type="AlphaFoldDB" id="A0A917S580"/>
<dbReference type="Gene3D" id="3.90.1200.10">
    <property type="match status" value="1"/>
</dbReference>
<feature type="domain" description="Aminoglycoside phosphotransferase" evidence="1">
    <location>
        <begin position="65"/>
        <end position="254"/>
    </location>
</feature>
<protein>
    <submittedName>
        <fullName evidence="2">Phosphotransferase</fullName>
    </submittedName>
</protein>
<evidence type="ECO:0000259" key="1">
    <source>
        <dbReference type="Pfam" id="PF01636"/>
    </source>
</evidence>
<evidence type="ECO:0000313" key="2">
    <source>
        <dbReference type="EMBL" id="GGL58920.1"/>
    </source>
</evidence>
<proteinExistence type="predicted"/>
<dbReference type="Proteomes" id="UP000613840">
    <property type="component" value="Unassembled WGS sequence"/>
</dbReference>
<comment type="caution">
    <text evidence="2">The sequence shown here is derived from an EMBL/GenBank/DDBJ whole genome shotgun (WGS) entry which is preliminary data.</text>
</comment>
<reference evidence="2" key="2">
    <citation type="submission" date="2020-09" db="EMBL/GenBank/DDBJ databases">
        <authorList>
            <person name="Sun Q."/>
            <person name="Zhou Y."/>
        </authorList>
    </citation>
    <scope>NUCLEOTIDE SEQUENCE</scope>
    <source>
        <strain evidence="2">CGMCC 4.7306</strain>
    </source>
</reference>
<dbReference type="Pfam" id="PF01636">
    <property type="entry name" value="APH"/>
    <property type="match status" value="1"/>
</dbReference>
<organism evidence="2 3">
    <name type="scientific">Microlunatus endophyticus</name>
    <dbReference type="NCBI Taxonomy" id="1716077"/>
    <lineage>
        <taxon>Bacteria</taxon>
        <taxon>Bacillati</taxon>
        <taxon>Actinomycetota</taxon>
        <taxon>Actinomycetes</taxon>
        <taxon>Propionibacteriales</taxon>
        <taxon>Propionibacteriaceae</taxon>
        <taxon>Microlunatus</taxon>
    </lineage>
</organism>
<gene>
    <name evidence="2" type="ORF">GCM10011575_16710</name>
</gene>
<dbReference type="InterPro" id="IPR011009">
    <property type="entry name" value="Kinase-like_dom_sf"/>
</dbReference>
<dbReference type="EMBL" id="BMMZ01000003">
    <property type="protein sequence ID" value="GGL58920.1"/>
    <property type="molecule type" value="Genomic_DNA"/>
</dbReference>
<keyword evidence="3" id="KW-1185">Reference proteome</keyword>